<organism evidence="1 2">
    <name type="scientific">Janthinobacterium aestuarii</name>
    <dbReference type="NCBI Taxonomy" id="2985511"/>
    <lineage>
        <taxon>Bacteria</taxon>
        <taxon>Pseudomonadati</taxon>
        <taxon>Pseudomonadota</taxon>
        <taxon>Betaproteobacteria</taxon>
        <taxon>Burkholderiales</taxon>
        <taxon>Oxalobacteraceae</taxon>
        <taxon>Janthinobacterium</taxon>
    </lineage>
</organism>
<reference evidence="1 2" key="1">
    <citation type="submission" date="2024-01" db="EMBL/GenBank/DDBJ databases">
        <title>Draft genome sequences of nine bacterial species from freshwater ponds near Washington, DC.</title>
        <authorList>
            <person name="Pavloudi C."/>
            <person name="Oliver L."/>
            <person name="Slattery K."/>
            <person name="Lissner G."/>
            <person name="Saw J.H."/>
        </authorList>
    </citation>
    <scope>NUCLEOTIDE SEQUENCE [LARGE SCALE GENOMIC DNA]</scope>
    <source>
        <strain evidence="2">TB1-E2</strain>
    </source>
</reference>
<evidence type="ECO:0000313" key="1">
    <source>
        <dbReference type="EMBL" id="WWO44535.1"/>
    </source>
</evidence>
<dbReference type="EMBL" id="CP142523">
    <property type="protein sequence ID" value="WWO44535.1"/>
    <property type="molecule type" value="Genomic_DNA"/>
</dbReference>
<sequence length="63" mass="6724">MHTLSVVEKSQLEAATEITAKQLKIAVDLHNRQFPGINNSEVLAAIIQALATNFAAAVAADHK</sequence>
<protein>
    <submittedName>
        <fullName evidence="1">Uncharacterized protein</fullName>
    </submittedName>
</protein>
<accession>A0ABZ2GJY9</accession>
<gene>
    <name evidence="1" type="ORF">OPV09_17600</name>
</gene>
<dbReference type="Proteomes" id="UP001373909">
    <property type="component" value="Chromosome"/>
</dbReference>
<evidence type="ECO:0000313" key="2">
    <source>
        <dbReference type="Proteomes" id="UP001373909"/>
    </source>
</evidence>
<keyword evidence="2" id="KW-1185">Reference proteome</keyword>
<name>A0ABZ2GJY9_9BURK</name>
<proteinExistence type="predicted"/>
<dbReference type="RefSeq" id="WP_338678945.1">
    <property type="nucleotide sequence ID" value="NZ_CP142523.1"/>
</dbReference>